<evidence type="ECO:0000313" key="4">
    <source>
        <dbReference type="Proteomes" id="UP000568109"/>
    </source>
</evidence>
<dbReference type="Gene3D" id="3.90.930.1">
    <property type="match status" value="1"/>
</dbReference>
<sequence>MNTPKTINPPAENSTPNNKTTTHINENDYKVITEYNNLNQITKKTHYSSHIDPPDFDNKNNYYLYFIQIFDPQTNKKIKETTYNSDGTKTIDEYGPDGIISSTEYNPDESIHYIEEYSPENNNLIKTTWFHDGRTYHIEEYHPQTGNKTKFTSYYPNGNIKTLEKFKPHSGKLIKSTTYYPKGSIKFILIYNPKKDDPQSRTIHY</sequence>
<feature type="domain" description="DUF2963" evidence="2">
    <location>
        <begin position="105"/>
        <end position="152"/>
    </location>
</feature>
<accession>A0A851HAF5</accession>
<gene>
    <name evidence="3" type="ORF">HR065_02155</name>
</gene>
<reference evidence="3 4" key="1">
    <citation type="submission" date="2020-06" db="EMBL/GenBank/DDBJ databases">
        <title>Draft genome sequence of Candidatus Phytoplasma pruni (X-disease group, subgroup 16SrIII-B) strain ChTDIII from Argentina.</title>
        <authorList>
            <person name="Fernandez F.D."/>
            <person name="Zuebert C."/>
            <person name="Huettel B."/>
            <person name="Kube M."/>
            <person name="Conci L.R."/>
        </authorList>
    </citation>
    <scope>NUCLEOTIDE SEQUENCE [LARGE SCALE GENOMIC DNA]</scope>
    <source>
        <strain evidence="3 4">ChTDIII</strain>
    </source>
</reference>
<dbReference type="AlphaFoldDB" id="A0A851HAF5"/>
<evidence type="ECO:0000259" key="2">
    <source>
        <dbReference type="Pfam" id="PF11178"/>
    </source>
</evidence>
<dbReference type="Pfam" id="PF11178">
    <property type="entry name" value="DUF2963"/>
    <property type="match status" value="3"/>
</dbReference>
<protein>
    <submittedName>
        <fullName evidence="3">DUF2963 domain-containing protein</fullName>
    </submittedName>
</protein>
<dbReference type="Proteomes" id="UP000568109">
    <property type="component" value="Unassembled WGS sequence"/>
</dbReference>
<organism evidence="3 4">
    <name type="scientific">Candidatus Phytoplasma pruni</name>
    <dbReference type="NCBI Taxonomy" id="479893"/>
    <lineage>
        <taxon>Bacteria</taxon>
        <taxon>Bacillati</taxon>
        <taxon>Mycoplasmatota</taxon>
        <taxon>Mollicutes</taxon>
        <taxon>Acholeplasmatales</taxon>
        <taxon>Acholeplasmataceae</taxon>
        <taxon>Candidatus Phytoplasma</taxon>
        <taxon>16SrIII (X-disease group)</taxon>
    </lineage>
</organism>
<feature type="domain" description="DUF2963" evidence="2">
    <location>
        <begin position="154"/>
        <end position="200"/>
    </location>
</feature>
<feature type="region of interest" description="Disordered" evidence="1">
    <location>
        <begin position="1"/>
        <end position="23"/>
    </location>
</feature>
<evidence type="ECO:0000313" key="3">
    <source>
        <dbReference type="EMBL" id="NWN45877.1"/>
    </source>
</evidence>
<keyword evidence="4" id="KW-1185">Reference proteome</keyword>
<dbReference type="SUPFAM" id="SSF69322">
    <property type="entry name" value="Tricorn protease domain 2"/>
    <property type="match status" value="1"/>
</dbReference>
<proteinExistence type="predicted"/>
<name>A0A851HAF5_9MOLU</name>
<dbReference type="InterPro" id="IPR021348">
    <property type="entry name" value="DUF2963"/>
</dbReference>
<dbReference type="EMBL" id="JABUOH010000049">
    <property type="protein sequence ID" value="NWN45877.1"/>
    <property type="molecule type" value="Genomic_DNA"/>
</dbReference>
<feature type="domain" description="DUF2963" evidence="2">
    <location>
        <begin position="64"/>
        <end position="96"/>
    </location>
</feature>
<comment type="caution">
    <text evidence="3">The sequence shown here is derived from an EMBL/GenBank/DDBJ whole genome shotgun (WGS) entry which is preliminary data.</text>
</comment>
<evidence type="ECO:0000256" key="1">
    <source>
        <dbReference type="SAM" id="MobiDB-lite"/>
    </source>
</evidence>